<dbReference type="PANTHER" id="PTHR31451">
    <property type="match status" value="1"/>
</dbReference>
<evidence type="ECO:0000256" key="1">
    <source>
        <dbReference type="SAM" id="SignalP"/>
    </source>
</evidence>
<keyword evidence="3" id="KW-1185">Reference proteome</keyword>
<dbReference type="EMBL" id="QGGL01000019">
    <property type="protein sequence ID" value="PWK06586.1"/>
    <property type="molecule type" value="Genomic_DNA"/>
</dbReference>
<reference evidence="2 3" key="1">
    <citation type="submission" date="2018-05" db="EMBL/GenBank/DDBJ databases">
        <title>Genomic Encyclopedia of Type Strains, Phase IV (KMG-IV): sequencing the most valuable type-strain genomes for metagenomic binning, comparative biology and taxonomic classification.</title>
        <authorList>
            <person name="Goeker M."/>
        </authorList>
    </citation>
    <scope>NUCLEOTIDE SEQUENCE [LARGE SCALE GENOMIC DNA]</scope>
    <source>
        <strain evidence="2 3">DSM 18773</strain>
    </source>
</reference>
<dbReference type="SUPFAM" id="SSF51445">
    <property type="entry name" value="(Trans)glycosidases"/>
    <property type="match status" value="1"/>
</dbReference>
<dbReference type="PANTHER" id="PTHR31451:SF39">
    <property type="entry name" value="MANNAN ENDO-1,4-BETA-MANNOSIDASE 1"/>
    <property type="match status" value="1"/>
</dbReference>
<comment type="caution">
    <text evidence="2">The sequence shown here is derived from an EMBL/GenBank/DDBJ whole genome shotgun (WGS) entry which is preliminary data.</text>
</comment>
<evidence type="ECO:0000313" key="3">
    <source>
        <dbReference type="Proteomes" id="UP000245634"/>
    </source>
</evidence>
<dbReference type="GO" id="GO:0005576">
    <property type="term" value="C:extracellular region"/>
    <property type="evidence" value="ECO:0007669"/>
    <property type="project" value="UniProtKB-SubCell"/>
</dbReference>
<gene>
    <name evidence="2" type="ORF">C7459_1199</name>
</gene>
<proteinExistence type="predicted"/>
<sequence length="498" mass="56386">MQHLRSIPLGLLLTAVLLGGCQSSAQQAISSPQIKQYPASGAGFVQVAPSKRYFQFEDGTPFVIIGANEAMTWPDLDGLYSNTNMKRTEAYLQMLHDHGVNTIRVMAEYSQDGVHNFESPLGTYTPETISYWDQLFQLCEKYDLYVLLTPWDTFWMSKNWDTNPYNAANGGPAQSKHDFLTSPAVRQAQKNRLQFMINRWGNSKHLLAWEILNEADMWWEATPVEIREWVDDMSAYVKATEQQKLGKTHMVTFSTAKAVPDGVLGETVFNHPNIDFANTHLYAEPAVNAPRNAIDAAVSFQQDIRGGQAVMKSPKPFTDTESGPITEWITDHSFDDEYFHNMSWAHLMAGGAGFGMRWPYLEPHTLTETMRTYELAMSKFARTVDWTHFASHNIDDQLSVNREDVRAIGSGDESQAIVWLLQDTSKYTYRDLTPDKIQTFKDATLIVKGLRAGRYEVRFWDTYKGELLSSATVPDDQGSLTIKLPPFSKDLALHILKP</sequence>
<feature type="chain" id="PRO_5016399785" evidence="1">
    <location>
        <begin position="29"/>
        <end position="498"/>
    </location>
</feature>
<keyword evidence="1" id="KW-0732">Signal</keyword>
<evidence type="ECO:0000313" key="2">
    <source>
        <dbReference type="EMBL" id="PWK06586.1"/>
    </source>
</evidence>
<dbReference type="PROSITE" id="PS51257">
    <property type="entry name" value="PROKAR_LIPOPROTEIN"/>
    <property type="match status" value="1"/>
</dbReference>
<accession>A0A316D3R7</accession>
<organism evidence="2 3">
    <name type="scientific">Tumebacillus permanentifrigoris</name>
    <dbReference type="NCBI Taxonomy" id="378543"/>
    <lineage>
        <taxon>Bacteria</taxon>
        <taxon>Bacillati</taxon>
        <taxon>Bacillota</taxon>
        <taxon>Bacilli</taxon>
        <taxon>Bacillales</taxon>
        <taxon>Alicyclobacillaceae</taxon>
        <taxon>Tumebacillus</taxon>
    </lineage>
</organism>
<dbReference type="Proteomes" id="UP000245634">
    <property type="component" value="Unassembled WGS sequence"/>
</dbReference>
<feature type="signal peptide" evidence="1">
    <location>
        <begin position="1"/>
        <end position="28"/>
    </location>
</feature>
<name>A0A316D3R7_9BACL</name>
<protein>
    <submittedName>
        <fullName evidence="2">Mannan endo-1,4-beta-mannosidase</fullName>
    </submittedName>
</protein>
<dbReference type="RefSeq" id="WP_109690787.1">
    <property type="nucleotide sequence ID" value="NZ_QGGL01000019.1"/>
</dbReference>
<dbReference type="Gene3D" id="3.20.20.80">
    <property type="entry name" value="Glycosidases"/>
    <property type="match status" value="1"/>
</dbReference>
<dbReference type="AlphaFoldDB" id="A0A316D3R7"/>
<dbReference type="OrthoDB" id="9802444at2"/>
<dbReference type="InterPro" id="IPR017853">
    <property type="entry name" value="GH"/>
</dbReference>
<dbReference type="InterPro" id="IPR045053">
    <property type="entry name" value="MAN-like"/>
</dbReference>
<dbReference type="GO" id="GO:0016985">
    <property type="term" value="F:mannan endo-1,4-beta-mannosidase activity"/>
    <property type="evidence" value="ECO:0007669"/>
    <property type="project" value="TreeGrafter"/>
</dbReference>